<organism evidence="1">
    <name type="scientific">Arundo donax</name>
    <name type="common">Giant reed</name>
    <name type="synonym">Donax arundinaceus</name>
    <dbReference type="NCBI Taxonomy" id="35708"/>
    <lineage>
        <taxon>Eukaryota</taxon>
        <taxon>Viridiplantae</taxon>
        <taxon>Streptophyta</taxon>
        <taxon>Embryophyta</taxon>
        <taxon>Tracheophyta</taxon>
        <taxon>Spermatophyta</taxon>
        <taxon>Magnoliopsida</taxon>
        <taxon>Liliopsida</taxon>
        <taxon>Poales</taxon>
        <taxon>Poaceae</taxon>
        <taxon>PACMAD clade</taxon>
        <taxon>Arundinoideae</taxon>
        <taxon>Arundineae</taxon>
        <taxon>Arundo</taxon>
    </lineage>
</organism>
<evidence type="ECO:0000313" key="1">
    <source>
        <dbReference type="EMBL" id="JAE25945.1"/>
    </source>
</evidence>
<sequence length="74" mass="8198">MKTVHLLTEKYMYGCPCACCIGTPPTCRTHLFSYQVGLTMVRIALENKQKVLLNPVVELPRILQAQSSSISNSA</sequence>
<dbReference type="EMBL" id="GBRH01171951">
    <property type="protein sequence ID" value="JAE25945.1"/>
    <property type="molecule type" value="Transcribed_RNA"/>
</dbReference>
<reference evidence="1" key="2">
    <citation type="journal article" date="2015" name="Data Brief">
        <title>Shoot transcriptome of the giant reed, Arundo donax.</title>
        <authorList>
            <person name="Barrero R.A."/>
            <person name="Guerrero F.D."/>
            <person name="Moolhuijzen P."/>
            <person name="Goolsby J.A."/>
            <person name="Tidwell J."/>
            <person name="Bellgard S.E."/>
            <person name="Bellgard M.I."/>
        </authorList>
    </citation>
    <scope>NUCLEOTIDE SEQUENCE</scope>
    <source>
        <tissue evidence="1">Shoot tissue taken approximately 20 cm above the soil surface</tissue>
    </source>
</reference>
<name>A0A0A9GLE9_ARUDO</name>
<accession>A0A0A9GLE9</accession>
<reference evidence="1" key="1">
    <citation type="submission" date="2014-09" db="EMBL/GenBank/DDBJ databases">
        <authorList>
            <person name="Magalhaes I.L.F."/>
            <person name="Oliveira U."/>
            <person name="Santos F.R."/>
            <person name="Vidigal T.H.D.A."/>
            <person name="Brescovit A.D."/>
            <person name="Santos A.J."/>
        </authorList>
    </citation>
    <scope>NUCLEOTIDE SEQUENCE</scope>
    <source>
        <tissue evidence="1">Shoot tissue taken approximately 20 cm above the soil surface</tissue>
    </source>
</reference>
<proteinExistence type="predicted"/>
<dbReference type="AlphaFoldDB" id="A0A0A9GLE9"/>
<protein>
    <submittedName>
        <fullName evidence="1">Uncharacterized protein</fullName>
    </submittedName>
</protein>